<dbReference type="GO" id="GO:0005524">
    <property type="term" value="F:ATP binding"/>
    <property type="evidence" value="ECO:0007669"/>
    <property type="project" value="UniProtKB-UniRule"/>
</dbReference>
<dbReference type="InterPro" id="IPR039430">
    <property type="entry name" value="Thymidylate_kin-like_dom"/>
</dbReference>
<evidence type="ECO:0000313" key="13">
    <source>
        <dbReference type="EMBL" id="MBM7557244.1"/>
    </source>
</evidence>
<feature type="binding site" evidence="11">
    <location>
        <begin position="10"/>
        <end position="17"/>
    </location>
    <ligand>
        <name>ATP</name>
        <dbReference type="ChEBI" id="CHEBI:30616"/>
    </ligand>
</feature>
<evidence type="ECO:0000256" key="5">
    <source>
        <dbReference type="ARBA" id="ARBA00022727"/>
    </source>
</evidence>
<dbReference type="PANTHER" id="PTHR10344:SF4">
    <property type="entry name" value="UMP-CMP KINASE 2, MITOCHONDRIAL"/>
    <property type="match status" value="1"/>
</dbReference>
<dbReference type="AlphaFoldDB" id="A0A939BRD5"/>
<dbReference type="NCBIfam" id="TIGR00041">
    <property type="entry name" value="DTMP_kinase"/>
    <property type="match status" value="1"/>
</dbReference>
<comment type="function">
    <text evidence="10 11">Phosphorylation of dTMP to form dTDP in both de novo and salvage pathways of dTTP synthesis.</text>
</comment>
<comment type="similarity">
    <text evidence="1 11">Belongs to the thymidylate kinase family.</text>
</comment>
<dbReference type="CDD" id="cd01672">
    <property type="entry name" value="TMPK"/>
    <property type="match status" value="1"/>
</dbReference>
<evidence type="ECO:0000259" key="12">
    <source>
        <dbReference type="Pfam" id="PF02223"/>
    </source>
</evidence>
<keyword evidence="8 11" id="KW-0067">ATP-binding</keyword>
<proteinExistence type="inferred from homology"/>
<evidence type="ECO:0000256" key="4">
    <source>
        <dbReference type="ARBA" id="ARBA00022679"/>
    </source>
</evidence>
<dbReference type="Gene3D" id="3.40.50.300">
    <property type="entry name" value="P-loop containing nucleotide triphosphate hydrolases"/>
    <property type="match status" value="1"/>
</dbReference>
<keyword evidence="14" id="KW-1185">Reference proteome</keyword>
<evidence type="ECO:0000256" key="6">
    <source>
        <dbReference type="ARBA" id="ARBA00022741"/>
    </source>
</evidence>
<dbReference type="GO" id="GO:0004798">
    <property type="term" value="F:dTMP kinase activity"/>
    <property type="evidence" value="ECO:0007669"/>
    <property type="project" value="UniProtKB-UniRule"/>
</dbReference>
<dbReference type="Proteomes" id="UP000774000">
    <property type="component" value="Unassembled WGS sequence"/>
</dbReference>
<feature type="domain" description="Thymidylate kinase-like" evidence="12">
    <location>
        <begin position="8"/>
        <end position="201"/>
    </location>
</feature>
<keyword evidence="5 11" id="KW-0545">Nucleotide biosynthesis</keyword>
<comment type="catalytic activity">
    <reaction evidence="9 11">
        <text>dTMP + ATP = dTDP + ADP</text>
        <dbReference type="Rhea" id="RHEA:13517"/>
        <dbReference type="ChEBI" id="CHEBI:30616"/>
        <dbReference type="ChEBI" id="CHEBI:58369"/>
        <dbReference type="ChEBI" id="CHEBI:63528"/>
        <dbReference type="ChEBI" id="CHEBI:456216"/>
        <dbReference type="EC" id="2.7.4.9"/>
    </reaction>
</comment>
<evidence type="ECO:0000256" key="2">
    <source>
        <dbReference type="ARBA" id="ARBA00012980"/>
    </source>
</evidence>
<dbReference type="FunFam" id="3.40.50.300:FF:000225">
    <property type="entry name" value="Thymidylate kinase"/>
    <property type="match status" value="1"/>
</dbReference>
<protein>
    <recommendedName>
        <fullName evidence="3 11">Thymidylate kinase</fullName>
        <ecNumber evidence="2 11">2.7.4.9</ecNumber>
    </recommendedName>
    <alternativeName>
        <fullName evidence="11">dTMP kinase</fullName>
    </alternativeName>
</protein>
<evidence type="ECO:0000256" key="1">
    <source>
        <dbReference type="ARBA" id="ARBA00009776"/>
    </source>
</evidence>
<evidence type="ECO:0000256" key="7">
    <source>
        <dbReference type="ARBA" id="ARBA00022777"/>
    </source>
</evidence>
<dbReference type="EMBL" id="JAFBDQ010000010">
    <property type="protein sequence ID" value="MBM7557244.1"/>
    <property type="molecule type" value="Genomic_DNA"/>
</dbReference>
<dbReference type="Pfam" id="PF02223">
    <property type="entry name" value="Thymidylate_kin"/>
    <property type="match status" value="1"/>
</dbReference>
<keyword evidence="6 11" id="KW-0547">Nucleotide-binding</keyword>
<dbReference type="HAMAP" id="MF_00165">
    <property type="entry name" value="Thymidylate_kinase"/>
    <property type="match status" value="1"/>
</dbReference>
<organism evidence="13 14">
    <name type="scientific">Halanaerobacter jeridensis</name>
    <dbReference type="NCBI Taxonomy" id="706427"/>
    <lineage>
        <taxon>Bacteria</taxon>
        <taxon>Bacillati</taxon>
        <taxon>Bacillota</taxon>
        <taxon>Clostridia</taxon>
        <taxon>Halanaerobiales</taxon>
        <taxon>Halobacteroidaceae</taxon>
        <taxon>Halanaerobacter</taxon>
    </lineage>
</organism>
<evidence type="ECO:0000256" key="3">
    <source>
        <dbReference type="ARBA" id="ARBA00017144"/>
    </source>
</evidence>
<comment type="caution">
    <text evidence="13">The sequence shown here is derived from an EMBL/GenBank/DDBJ whole genome shotgun (WGS) entry which is preliminary data.</text>
</comment>
<evidence type="ECO:0000256" key="10">
    <source>
        <dbReference type="ARBA" id="ARBA00057735"/>
    </source>
</evidence>
<evidence type="ECO:0000256" key="9">
    <source>
        <dbReference type="ARBA" id="ARBA00048743"/>
    </source>
</evidence>
<keyword evidence="4 11" id="KW-0808">Transferase</keyword>
<dbReference type="GO" id="GO:0006233">
    <property type="term" value="P:dTDP biosynthetic process"/>
    <property type="evidence" value="ECO:0007669"/>
    <property type="project" value="InterPro"/>
</dbReference>
<keyword evidence="7 11" id="KW-0418">Kinase</keyword>
<name>A0A939BRD5_9FIRM</name>
<dbReference type="GO" id="GO:0006235">
    <property type="term" value="P:dTTP biosynthetic process"/>
    <property type="evidence" value="ECO:0007669"/>
    <property type="project" value="UniProtKB-UniRule"/>
</dbReference>
<accession>A0A939BRD5</accession>
<dbReference type="InterPro" id="IPR018094">
    <property type="entry name" value="Thymidylate_kinase"/>
</dbReference>
<dbReference type="RefSeq" id="WP_204701993.1">
    <property type="nucleotide sequence ID" value="NZ_JAFBDQ010000010.1"/>
</dbReference>
<evidence type="ECO:0000313" key="14">
    <source>
        <dbReference type="Proteomes" id="UP000774000"/>
    </source>
</evidence>
<dbReference type="PANTHER" id="PTHR10344">
    <property type="entry name" value="THYMIDYLATE KINASE"/>
    <property type="match status" value="1"/>
</dbReference>
<dbReference type="GO" id="GO:0005829">
    <property type="term" value="C:cytosol"/>
    <property type="evidence" value="ECO:0007669"/>
    <property type="project" value="TreeGrafter"/>
</dbReference>
<gene>
    <name evidence="11" type="primary">tmk</name>
    <name evidence="13" type="ORF">JOC47_002099</name>
</gene>
<sequence length="214" mass="24157">MHGKFITLEGVEGSGKSTQLQLVKNYLQDLGYQVIMTYEPGDTEVGNKIRQILLDPKYDKLVPKAELMLYLADRAQHVQEVIIPNLKDGKIVISDRYIDATWAYQGFARELDSSVVKKLNSIATDNLTPDLTLLLDLDPAVSLQRAKETTAKTNEAGDRIEAEKIEFHQQVRKGYLELAEQEERIAVVDGNKAKKEVFGQIKQILKERSIVCPE</sequence>
<dbReference type="EC" id="2.7.4.9" evidence="2 11"/>
<dbReference type="SUPFAM" id="SSF52540">
    <property type="entry name" value="P-loop containing nucleoside triphosphate hydrolases"/>
    <property type="match status" value="1"/>
</dbReference>
<evidence type="ECO:0000256" key="11">
    <source>
        <dbReference type="HAMAP-Rule" id="MF_00165"/>
    </source>
</evidence>
<dbReference type="GO" id="GO:0006227">
    <property type="term" value="P:dUDP biosynthetic process"/>
    <property type="evidence" value="ECO:0007669"/>
    <property type="project" value="TreeGrafter"/>
</dbReference>
<evidence type="ECO:0000256" key="8">
    <source>
        <dbReference type="ARBA" id="ARBA00022840"/>
    </source>
</evidence>
<dbReference type="InterPro" id="IPR027417">
    <property type="entry name" value="P-loop_NTPase"/>
</dbReference>
<reference evidence="13" key="1">
    <citation type="submission" date="2021-01" db="EMBL/GenBank/DDBJ databases">
        <title>Genomic Encyclopedia of Type Strains, Phase IV (KMG-IV): sequencing the most valuable type-strain genomes for metagenomic binning, comparative biology and taxonomic classification.</title>
        <authorList>
            <person name="Goeker M."/>
        </authorList>
    </citation>
    <scope>NUCLEOTIDE SEQUENCE</scope>
    <source>
        <strain evidence="13">DSM 23230</strain>
    </source>
</reference>